<dbReference type="SMART" id="SM00448">
    <property type="entry name" value="REC"/>
    <property type="match status" value="1"/>
</dbReference>
<dbReference type="CDD" id="cd00082">
    <property type="entry name" value="HisKA"/>
    <property type="match status" value="1"/>
</dbReference>
<evidence type="ECO:0000256" key="2">
    <source>
        <dbReference type="ARBA" id="ARBA00004141"/>
    </source>
</evidence>
<comment type="catalytic activity">
    <reaction evidence="1">
        <text>ATP + protein L-histidine = ADP + protein N-phospho-L-histidine.</text>
        <dbReference type="EC" id="2.7.13.3"/>
    </reaction>
</comment>
<dbReference type="InterPro" id="IPR001734">
    <property type="entry name" value="Na/solute_symporter"/>
</dbReference>
<dbReference type="SMART" id="SM00388">
    <property type="entry name" value="HisKA"/>
    <property type="match status" value="1"/>
</dbReference>
<feature type="transmembrane region" description="Helical" evidence="13">
    <location>
        <begin position="464"/>
        <end position="480"/>
    </location>
</feature>
<feature type="domain" description="Response regulatory" evidence="15">
    <location>
        <begin position="1042"/>
        <end position="1158"/>
    </location>
</feature>
<feature type="transmembrane region" description="Helical" evidence="13">
    <location>
        <begin position="64"/>
        <end position="85"/>
    </location>
</feature>
<keyword evidence="10 13" id="KW-0472">Membrane</keyword>
<organism evidence="17 18">
    <name type="scientific">Zhongshania arctica</name>
    <dbReference type="NCBI Taxonomy" id="3238302"/>
    <lineage>
        <taxon>Bacteria</taxon>
        <taxon>Pseudomonadati</taxon>
        <taxon>Pseudomonadota</taxon>
        <taxon>Gammaproteobacteria</taxon>
        <taxon>Cellvibrionales</taxon>
        <taxon>Spongiibacteraceae</taxon>
        <taxon>Zhongshania</taxon>
    </lineage>
</organism>
<evidence type="ECO:0000256" key="4">
    <source>
        <dbReference type="ARBA" id="ARBA00012438"/>
    </source>
</evidence>
<dbReference type="InterPro" id="IPR005467">
    <property type="entry name" value="His_kinase_dom"/>
</dbReference>
<evidence type="ECO:0000256" key="1">
    <source>
        <dbReference type="ARBA" id="ARBA00000085"/>
    </source>
</evidence>
<evidence type="ECO:0000259" key="16">
    <source>
        <dbReference type="PROSITE" id="PS50112"/>
    </source>
</evidence>
<feature type="transmembrane region" description="Helical" evidence="13">
    <location>
        <begin position="430"/>
        <end position="452"/>
    </location>
</feature>
<evidence type="ECO:0000313" key="18">
    <source>
        <dbReference type="Proteomes" id="UP001557484"/>
    </source>
</evidence>
<evidence type="ECO:0000256" key="7">
    <source>
        <dbReference type="ARBA" id="ARBA00022692"/>
    </source>
</evidence>
<dbReference type="SUPFAM" id="SSF52172">
    <property type="entry name" value="CheY-like"/>
    <property type="match status" value="1"/>
</dbReference>
<dbReference type="EMBL" id="JBFRYB010000001">
    <property type="protein sequence ID" value="MEX1666718.1"/>
    <property type="molecule type" value="Genomic_DNA"/>
</dbReference>
<accession>A0ABV3U0F7</accession>
<feature type="transmembrane region" description="Helical" evidence="13">
    <location>
        <begin position="321"/>
        <end position="349"/>
    </location>
</feature>
<evidence type="ECO:0000313" key="17">
    <source>
        <dbReference type="EMBL" id="MEX1666718.1"/>
    </source>
</evidence>
<gene>
    <name evidence="17" type="ORF">AB4875_14580</name>
</gene>
<dbReference type="Gene3D" id="3.30.450.20">
    <property type="entry name" value="PAS domain"/>
    <property type="match status" value="1"/>
</dbReference>
<dbReference type="InterPro" id="IPR011006">
    <property type="entry name" value="CheY-like_superfamily"/>
</dbReference>
<dbReference type="InterPro" id="IPR036097">
    <property type="entry name" value="HisK_dim/P_sf"/>
</dbReference>
<dbReference type="PROSITE" id="PS50110">
    <property type="entry name" value="RESPONSE_REGULATORY"/>
    <property type="match status" value="1"/>
</dbReference>
<keyword evidence="9 13" id="KW-1133">Transmembrane helix</keyword>
<feature type="domain" description="PAS" evidence="16">
    <location>
        <begin position="629"/>
        <end position="666"/>
    </location>
</feature>
<dbReference type="SMART" id="SM00387">
    <property type="entry name" value="HATPase_c"/>
    <property type="match status" value="1"/>
</dbReference>
<dbReference type="Pfam" id="PF00512">
    <property type="entry name" value="HisKA"/>
    <property type="match status" value="1"/>
</dbReference>
<dbReference type="SUPFAM" id="SSF47384">
    <property type="entry name" value="Homodimeric domain of signal transducing histidine kinase"/>
    <property type="match status" value="1"/>
</dbReference>
<sequence length="1168" mass="128744">MQSNQWLMLLAFLYIGILFGVAWWGDRRGKRPVVMQALIYSLSLAVYCSSWTFFGAVGRAANSGWSYLPIYLGPILLFIFAWPFLRRLSVVAARNRVTSIADFIGSRYGKSQALAALVTGIAVAGSLPYIALQLKATAQAWVTVQGIWSAELPASSGNTSFIAALVLIVFTVLFGTRVADERHRHRGLMAAIALESVVKLTAFVMVGIFAITVLLRKVSPGDVLDFGIFAHAPEPVNFLTQGILAAAAIFCLPRQFHVMNVEYHSRRDLRTARWLFPLYLLLFAVLIIPIALAGQTLLPGSLPSADMFVLSAPITAGNSELALIAMLGGLSAATGMVIVACVTLSIMICNEWVMPLWLAIHREHVVNARWLQRVRRSAIVAILFAAWFLEQGLSAREGLASLGLISFAAAAQLAPVMLAAIYWRRAHRRGVIAGLIAGGSLWFYCLLLPAMLGQDSSLVTNGPFGLALLAPQSLLGFGFLDPLSHGVFWSLLLNVSCLVGVSLLSRFRAIDLRQARVFTDLSIRHRQRRSDLELQSIEVWQLQRLLTPLLGEQRSQLLWRRFESRLGQRLLHYDRVPRFIVKEAEEALAAIIGAVSAHRTIDLLRSKKPLDMEEFVALIGTTSRDIKFGQDLLQITLETIPQGISVVDANLDLVAWNHRYVELFGFPERLLYIGCPVARIYHYNAERGYLQDAENDVDTAVERRLNMLRSGQAYRLERSLPNGKVIEICGTPMSSGGYVTTYTDISEFRQVLKALEGARDELEQRVEERTSALAAANESLEQENRSRAQIEKELNQVYASKNRFLASASHDLLQPINAARLFTAALSYKAPAAGLIDEVKHIDEALAGAENLITSLREIARLDSGRMEIKRGSFPIQDLLDTLGREFSVIAQRSGIVLKVLPSSLWVDTDQHLLRRVIQNLLGNALRYTRQGRVVLGCRRKGRQLSVEVWDTGPGIADEDRSRIFGEFERAIDANGVDGDVGLGLGLSIVQRISQLLGHPVGFNSELGKGSMFSITLPIVDPVELASPVQSSQLQLELAGLNVLCVDNEAGIRAGMQALLNQWQCHVCIAGSLADALAAWKLDKAPDIILADYHLDQGETGLDVLRAFRYHWDSAIPAIIISADNSDSLRSEVEQADCRFLTKPLKPAALRALMRKLIGTSSSDVKAD</sequence>
<keyword evidence="12" id="KW-0175">Coiled coil</keyword>
<dbReference type="InterPro" id="IPR003594">
    <property type="entry name" value="HATPase_dom"/>
</dbReference>
<dbReference type="EC" id="2.7.13.3" evidence="4"/>
<evidence type="ECO:0000256" key="12">
    <source>
        <dbReference type="SAM" id="Coils"/>
    </source>
</evidence>
<dbReference type="CDD" id="cd00130">
    <property type="entry name" value="PAS"/>
    <property type="match status" value="1"/>
</dbReference>
<evidence type="ECO:0000256" key="10">
    <source>
        <dbReference type="ARBA" id="ARBA00023136"/>
    </source>
</evidence>
<feature type="domain" description="Histidine kinase" evidence="14">
    <location>
        <begin position="807"/>
        <end position="1021"/>
    </location>
</feature>
<dbReference type="CDD" id="cd10322">
    <property type="entry name" value="SLC5sbd"/>
    <property type="match status" value="1"/>
</dbReference>
<dbReference type="Gene3D" id="1.10.287.130">
    <property type="match status" value="1"/>
</dbReference>
<keyword evidence="7 13" id="KW-0812">Transmembrane</keyword>
<evidence type="ECO:0000256" key="9">
    <source>
        <dbReference type="ARBA" id="ARBA00022989"/>
    </source>
</evidence>
<evidence type="ECO:0000256" key="5">
    <source>
        <dbReference type="ARBA" id="ARBA00022553"/>
    </source>
</evidence>
<evidence type="ECO:0000256" key="6">
    <source>
        <dbReference type="ARBA" id="ARBA00022679"/>
    </source>
</evidence>
<dbReference type="PROSITE" id="PS50109">
    <property type="entry name" value="HIS_KIN"/>
    <property type="match status" value="1"/>
</dbReference>
<feature type="transmembrane region" description="Helical" evidence="13">
    <location>
        <begin position="191"/>
        <end position="215"/>
    </location>
</feature>
<feature type="transmembrane region" description="Helical" evidence="13">
    <location>
        <begin position="235"/>
        <end position="253"/>
    </location>
</feature>
<reference evidence="17 18" key="1">
    <citation type="journal article" date="2011" name="Int. J. Syst. Evol. Microbiol.">
        <title>Zhongshania antarctica gen. nov., sp. nov. and Zhongshania guokunii sp. nov., gammaproteobacteria respectively isolated from coastal attached (fast) ice and surface seawater of the Antarctic.</title>
        <authorList>
            <person name="Li H.J."/>
            <person name="Zhang X.Y."/>
            <person name="Chen C.X."/>
            <person name="Zhang Y.J."/>
            <person name="Gao Z.M."/>
            <person name="Yu Y."/>
            <person name="Chen X.L."/>
            <person name="Chen B."/>
            <person name="Zhang Y.Z."/>
        </authorList>
    </citation>
    <scope>NUCLEOTIDE SEQUENCE [LARGE SCALE GENOMIC DNA]</scope>
    <source>
        <strain evidence="17 18">R06B22</strain>
    </source>
</reference>
<dbReference type="PROSITE" id="PS50112">
    <property type="entry name" value="PAS"/>
    <property type="match status" value="1"/>
</dbReference>
<feature type="transmembrane region" description="Helical" evidence="13">
    <location>
        <begin position="161"/>
        <end position="179"/>
    </location>
</feature>
<dbReference type="Pfam" id="PF02518">
    <property type="entry name" value="HATPase_c"/>
    <property type="match status" value="1"/>
</dbReference>
<evidence type="ECO:0000256" key="13">
    <source>
        <dbReference type="SAM" id="Phobius"/>
    </source>
</evidence>
<dbReference type="Proteomes" id="UP001557484">
    <property type="component" value="Unassembled WGS sequence"/>
</dbReference>
<dbReference type="InterPro" id="IPR004358">
    <property type="entry name" value="Sig_transdc_His_kin-like_C"/>
</dbReference>
<proteinExistence type="inferred from homology"/>
<dbReference type="InterPro" id="IPR003661">
    <property type="entry name" value="HisK_dim/P_dom"/>
</dbReference>
<evidence type="ECO:0000256" key="11">
    <source>
        <dbReference type="PROSITE-ProRule" id="PRU00169"/>
    </source>
</evidence>
<feature type="coiled-coil region" evidence="12">
    <location>
        <begin position="745"/>
        <end position="800"/>
    </location>
</feature>
<dbReference type="InterPro" id="IPR038377">
    <property type="entry name" value="Na/Glc_symporter_sf"/>
</dbReference>
<comment type="similarity">
    <text evidence="3">Belongs to the sodium:solute symporter (SSF) (TC 2.A.21) family.</text>
</comment>
<dbReference type="InterPro" id="IPR036890">
    <property type="entry name" value="HATPase_C_sf"/>
</dbReference>
<dbReference type="Pfam" id="PF12860">
    <property type="entry name" value="PAS_7"/>
    <property type="match status" value="1"/>
</dbReference>
<dbReference type="SUPFAM" id="SSF55785">
    <property type="entry name" value="PYP-like sensor domain (PAS domain)"/>
    <property type="match status" value="1"/>
</dbReference>
<dbReference type="PANTHER" id="PTHR43047">
    <property type="entry name" value="TWO-COMPONENT HISTIDINE PROTEIN KINASE"/>
    <property type="match status" value="1"/>
</dbReference>
<feature type="transmembrane region" description="Helical" evidence="13">
    <location>
        <begin position="370"/>
        <end position="389"/>
    </location>
</feature>
<feature type="modified residue" description="4-aspartylphosphate" evidence="11">
    <location>
        <position position="1092"/>
    </location>
</feature>
<dbReference type="PRINTS" id="PR00344">
    <property type="entry name" value="BCTRLSENSOR"/>
</dbReference>
<dbReference type="Pfam" id="PF00072">
    <property type="entry name" value="Response_reg"/>
    <property type="match status" value="1"/>
</dbReference>
<dbReference type="Gene3D" id="3.30.565.10">
    <property type="entry name" value="Histidine kinase-like ATPase, C-terminal domain"/>
    <property type="match status" value="1"/>
</dbReference>
<dbReference type="RefSeq" id="WP_368376790.1">
    <property type="nucleotide sequence ID" value="NZ_JBFRYB010000001.1"/>
</dbReference>
<feature type="transmembrane region" description="Helical" evidence="13">
    <location>
        <begin position="6"/>
        <end position="25"/>
    </location>
</feature>
<dbReference type="CDD" id="cd00156">
    <property type="entry name" value="REC"/>
    <property type="match status" value="1"/>
</dbReference>
<dbReference type="SUPFAM" id="SSF55874">
    <property type="entry name" value="ATPase domain of HSP90 chaperone/DNA topoisomerase II/histidine kinase"/>
    <property type="match status" value="1"/>
</dbReference>
<evidence type="ECO:0000259" key="14">
    <source>
        <dbReference type="PROSITE" id="PS50109"/>
    </source>
</evidence>
<evidence type="ECO:0000256" key="8">
    <source>
        <dbReference type="ARBA" id="ARBA00022777"/>
    </source>
</evidence>
<comment type="caution">
    <text evidence="17">The sequence shown here is derived from an EMBL/GenBank/DDBJ whole genome shotgun (WGS) entry which is preliminary data.</text>
</comment>
<feature type="transmembrane region" description="Helical" evidence="13">
    <location>
        <begin position="401"/>
        <end position="423"/>
    </location>
</feature>
<dbReference type="PANTHER" id="PTHR43047:SF9">
    <property type="entry name" value="HISTIDINE KINASE"/>
    <property type="match status" value="1"/>
</dbReference>
<name>A0ABV3U0F7_9GAMM</name>
<protein>
    <recommendedName>
        <fullName evidence="4">histidine kinase</fullName>
        <ecNumber evidence="4">2.7.13.3</ecNumber>
    </recommendedName>
</protein>
<keyword evidence="5 11" id="KW-0597">Phosphoprotein</keyword>
<dbReference type="Gene3D" id="3.40.50.2300">
    <property type="match status" value="1"/>
</dbReference>
<dbReference type="Gene3D" id="1.20.1730.10">
    <property type="entry name" value="Sodium/glucose cotransporter"/>
    <property type="match status" value="1"/>
</dbReference>
<dbReference type="PROSITE" id="PS50283">
    <property type="entry name" value="NA_SOLUT_SYMP_3"/>
    <property type="match status" value="1"/>
</dbReference>
<keyword evidence="18" id="KW-1185">Reference proteome</keyword>
<dbReference type="InterPro" id="IPR035965">
    <property type="entry name" value="PAS-like_dom_sf"/>
</dbReference>
<feature type="transmembrane region" description="Helical" evidence="13">
    <location>
        <begin position="113"/>
        <end position="132"/>
    </location>
</feature>
<dbReference type="InterPro" id="IPR001789">
    <property type="entry name" value="Sig_transdc_resp-reg_receiver"/>
</dbReference>
<keyword evidence="8" id="KW-0418">Kinase</keyword>
<feature type="transmembrane region" description="Helical" evidence="13">
    <location>
        <begin position="274"/>
        <end position="298"/>
    </location>
</feature>
<comment type="subcellular location">
    <subcellularLocation>
        <location evidence="2">Membrane</location>
        <topology evidence="2">Multi-pass membrane protein</topology>
    </subcellularLocation>
</comment>
<evidence type="ECO:0000259" key="15">
    <source>
        <dbReference type="PROSITE" id="PS50110"/>
    </source>
</evidence>
<dbReference type="InterPro" id="IPR000014">
    <property type="entry name" value="PAS"/>
</dbReference>
<feature type="transmembrane region" description="Helical" evidence="13">
    <location>
        <begin position="487"/>
        <end position="507"/>
    </location>
</feature>
<feature type="transmembrane region" description="Helical" evidence="13">
    <location>
        <begin position="37"/>
        <end position="58"/>
    </location>
</feature>
<keyword evidence="6" id="KW-0808">Transferase</keyword>
<evidence type="ECO:0000256" key="3">
    <source>
        <dbReference type="ARBA" id="ARBA00006434"/>
    </source>
</evidence>